<dbReference type="GO" id="GO:0016491">
    <property type="term" value="F:oxidoreductase activity"/>
    <property type="evidence" value="ECO:0007669"/>
    <property type="project" value="UniProtKB-KW"/>
</dbReference>
<dbReference type="Pfam" id="PF02826">
    <property type="entry name" value="2-Hacid_dh_C"/>
    <property type="match status" value="1"/>
</dbReference>
<dbReference type="InterPro" id="IPR036291">
    <property type="entry name" value="NAD(P)-bd_dom_sf"/>
</dbReference>
<evidence type="ECO:0000313" key="5">
    <source>
        <dbReference type="Proteomes" id="UP001431209"/>
    </source>
</evidence>
<dbReference type="InterPro" id="IPR006140">
    <property type="entry name" value="D-isomer_DH_NAD-bd"/>
</dbReference>
<dbReference type="PANTHER" id="PTHR43333:SF1">
    <property type="entry name" value="D-ISOMER SPECIFIC 2-HYDROXYACID DEHYDROGENASE NAD-BINDING DOMAIN-CONTAINING PROTEIN"/>
    <property type="match status" value="1"/>
</dbReference>
<protein>
    <recommendedName>
        <fullName evidence="3">D-isomer specific 2-hydroxyacid dehydrogenase NAD-binding domain-containing protein</fullName>
    </recommendedName>
</protein>
<dbReference type="EMBL" id="JAOPGA020000536">
    <property type="protein sequence ID" value="KAL0479346.1"/>
    <property type="molecule type" value="Genomic_DNA"/>
</dbReference>
<evidence type="ECO:0000313" key="4">
    <source>
        <dbReference type="EMBL" id="KAL0479346.1"/>
    </source>
</evidence>
<dbReference type="Proteomes" id="UP001431209">
    <property type="component" value="Unassembled WGS sequence"/>
</dbReference>
<accession>A0AAW2YR70</accession>
<name>A0AAW2YR70_9EUKA</name>
<evidence type="ECO:0000259" key="3">
    <source>
        <dbReference type="Pfam" id="PF02826"/>
    </source>
</evidence>
<dbReference type="CDD" id="cd05300">
    <property type="entry name" value="2-Hacid_dh_1"/>
    <property type="match status" value="1"/>
</dbReference>
<keyword evidence="2" id="KW-0520">NAD</keyword>
<proteinExistence type="predicted"/>
<comment type="caution">
    <text evidence="4">The sequence shown here is derived from an EMBL/GenBank/DDBJ whole genome shotgun (WGS) entry which is preliminary data.</text>
</comment>
<dbReference type="PANTHER" id="PTHR43333">
    <property type="entry name" value="2-HACID_DH_C DOMAIN-CONTAINING PROTEIN"/>
    <property type="match status" value="1"/>
</dbReference>
<evidence type="ECO:0000256" key="1">
    <source>
        <dbReference type="ARBA" id="ARBA00023002"/>
    </source>
</evidence>
<feature type="domain" description="D-isomer specific 2-hydroxyacid dehydrogenase NAD-binding" evidence="3">
    <location>
        <begin position="127"/>
        <end position="305"/>
    </location>
</feature>
<dbReference type="AlphaFoldDB" id="A0AAW2YR70"/>
<dbReference type="SUPFAM" id="SSF51735">
    <property type="entry name" value="NAD(P)-binding Rossmann-fold domains"/>
    <property type="match status" value="1"/>
</dbReference>
<dbReference type="Gene3D" id="3.40.50.720">
    <property type="entry name" value="NAD(P)-binding Rossmann-like Domain"/>
    <property type="match status" value="2"/>
</dbReference>
<dbReference type="GO" id="GO:0051287">
    <property type="term" value="F:NAD binding"/>
    <property type="evidence" value="ECO:0007669"/>
    <property type="project" value="InterPro"/>
</dbReference>
<evidence type="ECO:0000256" key="2">
    <source>
        <dbReference type="ARBA" id="ARBA00023027"/>
    </source>
</evidence>
<sequence length="340" mass="38599">MNKGVKVLVWSGIPNFRQTLESCSVKLKSKLKYNVTFESVQSHSSFMDSLEKFKPDVLISDPSELSSDSWKVLLKGEPIKWIQSTWAGVDSVMRTINTVEDIDKSNIQVVLTKKGGFGPHIAEYSIQHILNNERQLKNLYANQKDKQWIDSDYEYRTLNTRTVGVMGCGDIGSHVAKTFKHAFSTKVHVLRRSTTNKEEYIDELFQTKNLKDFLSSGLDYLINTLPSTAETKGILNSDVLSNCKNNKLLFINVGRGDSITESQIIKALDEKWISGAILDVFEKEPLPSDSRLWAREDVVITPHVSAKSFPYETAQIFFENLERYMNGKPLTNVVNWEAGY</sequence>
<gene>
    <name evidence="4" type="ORF">AKO1_007612</name>
</gene>
<organism evidence="4 5">
    <name type="scientific">Acrasis kona</name>
    <dbReference type="NCBI Taxonomy" id="1008807"/>
    <lineage>
        <taxon>Eukaryota</taxon>
        <taxon>Discoba</taxon>
        <taxon>Heterolobosea</taxon>
        <taxon>Tetramitia</taxon>
        <taxon>Eutetramitia</taxon>
        <taxon>Acrasidae</taxon>
        <taxon>Acrasis</taxon>
    </lineage>
</organism>
<keyword evidence="1" id="KW-0560">Oxidoreductase</keyword>
<keyword evidence="5" id="KW-1185">Reference proteome</keyword>
<reference evidence="4 5" key="1">
    <citation type="submission" date="2024-03" db="EMBL/GenBank/DDBJ databases">
        <title>The Acrasis kona genome and developmental transcriptomes reveal deep origins of eukaryotic multicellular pathways.</title>
        <authorList>
            <person name="Sheikh S."/>
            <person name="Fu C.-J."/>
            <person name="Brown M.W."/>
            <person name="Baldauf S.L."/>
        </authorList>
    </citation>
    <scope>NUCLEOTIDE SEQUENCE [LARGE SCALE GENOMIC DNA]</scope>
    <source>
        <strain evidence="4 5">ATCC MYA-3509</strain>
    </source>
</reference>